<sequence length="123" mass="13995">MSILQAILSALIFLPHSIFIVLVVLSKKVEFITVGRAADITTVFLMVSVPLALQALTGVQLGYALFSLLIIIAIYNTLRVWRSEKDIEIIKLMRKTWRIYFVILTVLYFLTLLVGMFYHSTSN</sequence>
<keyword evidence="1" id="KW-1133">Transmembrane helix</keyword>
<accession>A0A078MAW6</accession>
<dbReference type="AlphaFoldDB" id="A0A078MAW6"/>
<organism evidence="2">
    <name type="scientific">Metalysinibacillus saudimassiliensis</name>
    <dbReference type="NCBI Taxonomy" id="1461583"/>
    <lineage>
        <taxon>Bacteria</taxon>
        <taxon>Bacillati</taxon>
        <taxon>Bacillota</taxon>
        <taxon>Bacilli</taxon>
        <taxon>Bacillales</taxon>
        <taxon>Caryophanaceae</taxon>
        <taxon>Metalysinibacillus</taxon>
    </lineage>
</organism>
<proteinExistence type="predicted"/>
<gene>
    <name evidence="2" type="ORF">BN1050_01300</name>
</gene>
<dbReference type="InterPro" id="IPR024515">
    <property type="entry name" value="DUF3397"/>
</dbReference>
<keyword evidence="1" id="KW-0812">Transmembrane</keyword>
<evidence type="ECO:0000313" key="2">
    <source>
        <dbReference type="EMBL" id="CEA02567.1"/>
    </source>
</evidence>
<dbReference type="EMBL" id="LN483074">
    <property type="protein sequence ID" value="CEA02567.1"/>
    <property type="molecule type" value="Genomic_DNA"/>
</dbReference>
<name>A0A078MAW6_9BACL</name>
<evidence type="ECO:0008006" key="3">
    <source>
        <dbReference type="Google" id="ProtNLM"/>
    </source>
</evidence>
<evidence type="ECO:0000256" key="1">
    <source>
        <dbReference type="SAM" id="Phobius"/>
    </source>
</evidence>
<feature type="transmembrane region" description="Helical" evidence="1">
    <location>
        <begin position="37"/>
        <end position="55"/>
    </location>
</feature>
<feature type="transmembrane region" description="Helical" evidence="1">
    <location>
        <begin position="61"/>
        <end position="78"/>
    </location>
</feature>
<keyword evidence="1" id="KW-0472">Membrane</keyword>
<dbReference type="HOGENOM" id="CLU_155053_2_0_9"/>
<dbReference type="PATRIC" id="fig|1461583.4.peg.1259"/>
<feature type="transmembrane region" description="Helical" evidence="1">
    <location>
        <begin position="99"/>
        <end position="118"/>
    </location>
</feature>
<feature type="transmembrane region" description="Helical" evidence="1">
    <location>
        <begin position="6"/>
        <end position="25"/>
    </location>
</feature>
<reference evidence="2" key="1">
    <citation type="submission" date="2014-07" db="EMBL/GenBank/DDBJ databases">
        <authorList>
            <person name="Urmite Genomes Urmite Genomes"/>
        </authorList>
    </citation>
    <scope>NUCLEOTIDE SEQUENCE</scope>
    <source>
        <strain evidence="2">13S34_air</strain>
    </source>
</reference>
<dbReference type="Pfam" id="PF11877">
    <property type="entry name" value="DUF3397"/>
    <property type="match status" value="1"/>
</dbReference>
<protein>
    <recommendedName>
        <fullName evidence="3">DUF3397 domain-containing protein</fullName>
    </recommendedName>
</protein>